<dbReference type="InterPro" id="IPR001345">
    <property type="entry name" value="PG/BPGM_mutase_AS"/>
</dbReference>
<comment type="similarity">
    <text evidence="1">Belongs to the phosphoglycerate mutase family.</text>
</comment>
<dbReference type="GO" id="GO:0016791">
    <property type="term" value="F:phosphatase activity"/>
    <property type="evidence" value="ECO:0007669"/>
    <property type="project" value="TreeGrafter"/>
</dbReference>
<proteinExistence type="inferred from homology"/>
<reference evidence="3" key="1">
    <citation type="journal article" date="2020" name="bioRxiv">
        <title>Comparative genomics of Chlamydomonas.</title>
        <authorList>
            <person name="Craig R.J."/>
            <person name="Hasan A.R."/>
            <person name="Ness R.W."/>
            <person name="Keightley P.D."/>
        </authorList>
    </citation>
    <scope>NUCLEOTIDE SEQUENCE</scope>
    <source>
        <strain evidence="3">CCAP 11/173</strain>
    </source>
</reference>
<name>A0A835TEX6_9CHLO</name>
<evidence type="ECO:0008006" key="5">
    <source>
        <dbReference type="Google" id="ProtNLM"/>
    </source>
</evidence>
<evidence type="ECO:0000256" key="1">
    <source>
        <dbReference type="ARBA" id="ARBA00038362"/>
    </source>
</evidence>
<sequence>MERFNSREKRRSGDGSRTPRAGRGAGAAAAGGKRHKQMNIMGYLRSPMEETPAGQAKPAKALERGISSTGIAKLGNLALKTLQKHQVQPQPACTSGAATTQGRPCAYEPQWRGQPVQADDDGDDFIISMSQTYERTQPDPCIDYPGRDQDQDEEEPELSLRRTQHYHATSSTQPYGQDPLQLMSGMPSFSVPMGPGPVLENDLARAPHRDEAARTTWEAPDAASFTQPTLAPLPVDLSLEGQGSNAPGDPTQVPTARVASTAVPVEDPLADDTIDFRLHPHAVLPTVSAGPAVTPDIGGGAMGCCASQDVADDGTTPPLQVSVPQVYSIFNQAKSRRRPIFLIRHGESEYNAACKKGTGFGDPSDIFDAPLTMNGVKQAKSLREQVHDMMLKQGDPLFIVSPLTRAIETFLHLLPDPGRLSLPASLSSSAAPAVSQAPTQQQQQERDQGGDVTPRTGETTQSLQSKPLDVIICPTLAELLMTSGDVGRPRSVLVEKFPQLATHLRRGLEEDRWWYEKQNKGPNCAVTKVLSCTESKADCKVRVDRFKHFLYAQQLKNPQRPIVLVGHANFFKHLMGESNYMEHCVITKWAPA</sequence>
<dbReference type="PROSITE" id="PS00175">
    <property type="entry name" value="PG_MUTASE"/>
    <property type="match status" value="1"/>
</dbReference>
<feature type="compositionally biased region" description="Low complexity" evidence="2">
    <location>
        <begin position="424"/>
        <end position="443"/>
    </location>
</feature>
<dbReference type="Proteomes" id="UP000613740">
    <property type="component" value="Unassembled WGS sequence"/>
</dbReference>
<evidence type="ECO:0000256" key="2">
    <source>
        <dbReference type="SAM" id="MobiDB-lite"/>
    </source>
</evidence>
<keyword evidence="4" id="KW-1185">Reference proteome</keyword>
<feature type="region of interest" description="Disordered" evidence="2">
    <location>
        <begin position="209"/>
        <end position="228"/>
    </location>
</feature>
<dbReference type="InterPro" id="IPR050275">
    <property type="entry name" value="PGM_Phosphatase"/>
</dbReference>
<dbReference type="Pfam" id="PF00300">
    <property type="entry name" value="His_Phos_1"/>
    <property type="match status" value="1"/>
</dbReference>
<protein>
    <recommendedName>
        <fullName evidence="5">Phosphoglycerate mutase-like protein</fullName>
    </recommendedName>
</protein>
<feature type="region of interest" description="Disordered" evidence="2">
    <location>
        <begin position="1"/>
        <end position="37"/>
    </location>
</feature>
<dbReference type="GO" id="GO:0005829">
    <property type="term" value="C:cytosol"/>
    <property type="evidence" value="ECO:0007669"/>
    <property type="project" value="TreeGrafter"/>
</dbReference>
<accession>A0A835TEX6</accession>
<feature type="compositionally biased region" description="Basic and acidic residues" evidence="2">
    <location>
        <begin position="1"/>
        <end position="14"/>
    </location>
</feature>
<dbReference type="EMBL" id="JAEHOD010000046">
    <property type="protein sequence ID" value="KAG2437520.1"/>
    <property type="molecule type" value="Genomic_DNA"/>
</dbReference>
<organism evidence="3 4">
    <name type="scientific">Chlamydomonas schloesseri</name>
    <dbReference type="NCBI Taxonomy" id="2026947"/>
    <lineage>
        <taxon>Eukaryota</taxon>
        <taxon>Viridiplantae</taxon>
        <taxon>Chlorophyta</taxon>
        <taxon>core chlorophytes</taxon>
        <taxon>Chlorophyceae</taxon>
        <taxon>CS clade</taxon>
        <taxon>Chlamydomonadales</taxon>
        <taxon>Chlamydomonadaceae</taxon>
        <taxon>Chlamydomonas</taxon>
    </lineage>
</organism>
<dbReference type="SUPFAM" id="SSF53254">
    <property type="entry name" value="Phosphoglycerate mutase-like"/>
    <property type="match status" value="1"/>
</dbReference>
<dbReference type="InterPro" id="IPR013078">
    <property type="entry name" value="His_Pase_superF_clade-1"/>
</dbReference>
<feature type="region of interest" description="Disordered" evidence="2">
    <location>
        <begin position="424"/>
        <end position="463"/>
    </location>
</feature>
<evidence type="ECO:0000313" key="4">
    <source>
        <dbReference type="Proteomes" id="UP000613740"/>
    </source>
</evidence>
<feature type="region of interest" description="Disordered" evidence="2">
    <location>
        <begin position="93"/>
        <end position="160"/>
    </location>
</feature>
<dbReference type="InterPro" id="IPR029033">
    <property type="entry name" value="His_PPase_superfam"/>
</dbReference>
<dbReference type="Gene3D" id="3.40.50.1240">
    <property type="entry name" value="Phosphoglycerate mutase-like"/>
    <property type="match status" value="1"/>
</dbReference>
<dbReference type="CDD" id="cd07067">
    <property type="entry name" value="HP_PGM_like"/>
    <property type="match status" value="1"/>
</dbReference>
<feature type="compositionally biased region" description="Polar residues" evidence="2">
    <location>
        <begin position="93"/>
        <end position="102"/>
    </location>
</feature>
<comment type="caution">
    <text evidence="3">The sequence shown here is derived from an EMBL/GenBank/DDBJ whole genome shotgun (WGS) entry which is preliminary data.</text>
</comment>
<dbReference type="AlphaFoldDB" id="A0A835TEX6"/>
<dbReference type="PANTHER" id="PTHR48100">
    <property type="entry name" value="BROAD-SPECIFICITY PHOSPHATASE YOR283W-RELATED"/>
    <property type="match status" value="1"/>
</dbReference>
<dbReference type="OrthoDB" id="496981at2759"/>
<dbReference type="PANTHER" id="PTHR48100:SF44">
    <property type="entry name" value="PHOSPHATASE C1620.13-RELATED"/>
    <property type="match status" value="1"/>
</dbReference>
<dbReference type="SMART" id="SM00855">
    <property type="entry name" value="PGAM"/>
    <property type="match status" value="1"/>
</dbReference>
<gene>
    <name evidence="3" type="ORF">HYH02_011163</name>
</gene>
<evidence type="ECO:0000313" key="3">
    <source>
        <dbReference type="EMBL" id="KAG2437520.1"/>
    </source>
</evidence>